<dbReference type="InterPro" id="IPR010530">
    <property type="entry name" value="B12D"/>
</dbReference>
<dbReference type="AlphaFoldDB" id="A0A427XNB6"/>
<keyword evidence="1" id="KW-0472">Membrane</keyword>
<comment type="caution">
    <text evidence="2">The sequence shown here is derived from an EMBL/GenBank/DDBJ whole genome shotgun (WGS) entry which is preliminary data.</text>
</comment>
<evidence type="ECO:0000313" key="3">
    <source>
        <dbReference type="Proteomes" id="UP000279236"/>
    </source>
</evidence>
<keyword evidence="1" id="KW-0812">Transmembrane</keyword>
<dbReference type="RefSeq" id="XP_028475191.1">
    <property type="nucleotide sequence ID" value="XM_028624119.1"/>
</dbReference>
<protein>
    <submittedName>
        <fullName evidence="2">Uncharacterized protein</fullName>
    </submittedName>
</protein>
<keyword evidence="3" id="KW-1185">Reference proteome</keyword>
<dbReference type="EMBL" id="RSCE01000008">
    <property type="protein sequence ID" value="RSH80244.1"/>
    <property type="molecule type" value="Genomic_DNA"/>
</dbReference>
<keyword evidence="1" id="KW-1133">Transmembrane helix</keyword>
<proteinExistence type="predicted"/>
<dbReference type="Proteomes" id="UP000279236">
    <property type="component" value="Unassembled WGS sequence"/>
</dbReference>
<accession>A0A427XNB6</accession>
<dbReference type="Pfam" id="PF06522">
    <property type="entry name" value="B12D"/>
    <property type="match status" value="1"/>
</dbReference>
<feature type="transmembrane region" description="Helical" evidence="1">
    <location>
        <begin position="61"/>
        <end position="80"/>
    </location>
</feature>
<organism evidence="2 3">
    <name type="scientific">Apiotrichum porosum</name>
    <dbReference type="NCBI Taxonomy" id="105984"/>
    <lineage>
        <taxon>Eukaryota</taxon>
        <taxon>Fungi</taxon>
        <taxon>Dikarya</taxon>
        <taxon>Basidiomycota</taxon>
        <taxon>Agaricomycotina</taxon>
        <taxon>Tremellomycetes</taxon>
        <taxon>Trichosporonales</taxon>
        <taxon>Trichosporonaceae</taxon>
        <taxon>Apiotrichum</taxon>
    </lineage>
</organism>
<evidence type="ECO:0000256" key="1">
    <source>
        <dbReference type="SAM" id="Phobius"/>
    </source>
</evidence>
<reference evidence="2 3" key="1">
    <citation type="submission" date="2018-11" db="EMBL/GenBank/DDBJ databases">
        <title>Genome sequence of Apiotrichum porosum DSM 27194.</title>
        <authorList>
            <person name="Aliyu H."/>
            <person name="Gorte O."/>
            <person name="Ochsenreither K."/>
        </authorList>
    </citation>
    <scope>NUCLEOTIDE SEQUENCE [LARGE SCALE GENOMIC DNA]</scope>
    <source>
        <strain evidence="2 3">DSM 27194</strain>
    </source>
</reference>
<sequence length="99" mass="10609">MFPAMSRTVASAGLRTIPRAMPRATSLSMVARRNASTAAGKKVPQGAEEFMPFMKAFPVDVYPLVAVVTVACTGSVYMCIKHLTTDKTLRLKPSGGSHH</sequence>
<dbReference type="OrthoDB" id="2558794at2759"/>
<dbReference type="GeneID" id="39593360"/>
<name>A0A427XNB6_9TREE</name>
<evidence type="ECO:0000313" key="2">
    <source>
        <dbReference type="EMBL" id="RSH80244.1"/>
    </source>
</evidence>
<gene>
    <name evidence="2" type="ORF">EHS24_008817</name>
</gene>